<sequence>MKVDVGSKVLGVNSAMQSPAKVNTPLRSPQGENQHLANEVEAERKNQIKYVIPLPPSKGDEGALSQYHKAKKRFWPVSEKLSQKRFQ</sequence>
<organism evidence="1 2">
    <name type="scientific">Nibribacter koreensis</name>
    <dbReference type="NCBI Taxonomy" id="1084519"/>
    <lineage>
        <taxon>Bacteria</taxon>
        <taxon>Pseudomonadati</taxon>
        <taxon>Bacteroidota</taxon>
        <taxon>Cytophagia</taxon>
        <taxon>Cytophagales</taxon>
        <taxon>Hymenobacteraceae</taxon>
        <taxon>Nibribacter</taxon>
    </lineage>
</organism>
<dbReference type="RefSeq" id="WP_345166528.1">
    <property type="nucleotide sequence ID" value="NZ_BAABGX010000002.1"/>
</dbReference>
<protein>
    <submittedName>
        <fullName evidence="1">Uncharacterized protein</fullName>
    </submittedName>
</protein>
<comment type="caution">
    <text evidence="1">The sequence shown here is derived from an EMBL/GenBank/DDBJ whole genome shotgun (WGS) entry which is preliminary data.</text>
</comment>
<accession>A0ABP8FPT0</accession>
<reference evidence="2" key="1">
    <citation type="journal article" date="2019" name="Int. J. Syst. Evol. Microbiol.">
        <title>The Global Catalogue of Microorganisms (GCM) 10K type strain sequencing project: providing services to taxonomists for standard genome sequencing and annotation.</title>
        <authorList>
            <consortium name="The Broad Institute Genomics Platform"/>
            <consortium name="The Broad Institute Genome Sequencing Center for Infectious Disease"/>
            <person name="Wu L."/>
            <person name="Ma J."/>
        </authorList>
    </citation>
    <scope>NUCLEOTIDE SEQUENCE [LARGE SCALE GENOMIC DNA]</scope>
    <source>
        <strain evidence="2">JCM 17917</strain>
    </source>
</reference>
<dbReference type="Proteomes" id="UP001501844">
    <property type="component" value="Unassembled WGS sequence"/>
</dbReference>
<proteinExistence type="predicted"/>
<name>A0ABP8FPT0_9BACT</name>
<evidence type="ECO:0000313" key="2">
    <source>
        <dbReference type="Proteomes" id="UP001501844"/>
    </source>
</evidence>
<keyword evidence="2" id="KW-1185">Reference proteome</keyword>
<dbReference type="EMBL" id="BAABGX010000002">
    <property type="protein sequence ID" value="GAA4308229.1"/>
    <property type="molecule type" value="Genomic_DNA"/>
</dbReference>
<gene>
    <name evidence="1" type="ORF">GCM10023183_24660</name>
</gene>
<evidence type="ECO:0000313" key="1">
    <source>
        <dbReference type="EMBL" id="GAA4308229.1"/>
    </source>
</evidence>